<accession>A0ABS6MJW0</accession>
<name>A0ABS6MJW0_9GAMM</name>
<dbReference type="Proteomes" id="UP000704611">
    <property type="component" value="Unassembled WGS sequence"/>
</dbReference>
<evidence type="ECO:0000313" key="1">
    <source>
        <dbReference type="EMBL" id="MBV2128507.1"/>
    </source>
</evidence>
<reference evidence="1 2" key="1">
    <citation type="submission" date="2021-06" db="EMBL/GenBank/DDBJ databases">
        <title>Rheinheimera indica sp. nov., isolated from deep-sea sediment.</title>
        <authorList>
            <person name="Wang Z."/>
            <person name="Zhang X.-Y."/>
        </authorList>
    </citation>
    <scope>NUCLEOTIDE SEQUENCE [LARGE SCALE GENOMIC DNA]</scope>
    <source>
        <strain evidence="1 2">SM2107</strain>
    </source>
</reference>
<proteinExistence type="predicted"/>
<protein>
    <recommendedName>
        <fullName evidence="3">LXG domain-containing protein</fullName>
    </recommendedName>
</protein>
<organism evidence="1 2">
    <name type="scientific">Arsukibacterium indicum</name>
    <dbReference type="NCBI Taxonomy" id="2848612"/>
    <lineage>
        <taxon>Bacteria</taxon>
        <taxon>Pseudomonadati</taxon>
        <taxon>Pseudomonadota</taxon>
        <taxon>Gammaproteobacteria</taxon>
        <taxon>Chromatiales</taxon>
        <taxon>Chromatiaceae</taxon>
        <taxon>Arsukibacterium</taxon>
    </lineage>
</organism>
<evidence type="ECO:0008006" key="3">
    <source>
        <dbReference type="Google" id="ProtNLM"/>
    </source>
</evidence>
<sequence>MAEFYIATRAQRASDIFASDPDLLTRFNEFNRSSTMDMLVPGKPYLTSCGPNDSFISGHMSAMPLAAQQRIAQTYSHYEEYTLPIAQTVDEHIKPVMERIELHGLPASAAAISLASEQSSALQKALIKYQVALEDLHQASQAKSAVSGARAKGAHNPLVAAKEAAVRAAHADLITRFQAQLKRYAALNKASNTKTSLANVDRSINVAKSGRNMHGNSAGSQRTANTLQVSTSQQVVALNNYARYSRILGNGAILVDIGFRANKIRGVSANGGDGSRELVVQSAGLTASIGTGLLVGKVAVGIGIKLALGPVGWVVLIGLGLYAGYNASKATDEFAQEYFGAKYDQITRMRR</sequence>
<comment type="caution">
    <text evidence="1">The sequence shown here is derived from an EMBL/GenBank/DDBJ whole genome shotgun (WGS) entry which is preliminary data.</text>
</comment>
<evidence type="ECO:0000313" key="2">
    <source>
        <dbReference type="Proteomes" id="UP000704611"/>
    </source>
</evidence>
<keyword evidence="2" id="KW-1185">Reference proteome</keyword>
<dbReference type="EMBL" id="JAHRID010000002">
    <property type="protein sequence ID" value="MBV2128507.1"/>
    <property type="molecule type" value="Genomic_DNA"/>
</dbReference>
<gene>
    <name evidence="1" type="ORF">KQY15_05305</name>
</gene>
<dbReference type="RefSeq" id="WP_217667953.1">
    <property type="nucleotide sequence ID" value="NZ_JAHRID010000002.1"/>
</dbReference>